<dbReference type="PANTHER" id="PTHR31235">
    <property type="entry name" value="PEROXIDASE 25-RELATED"/>
    <property type="match status" value="1"/>
</dbReference>
<feature type="binding site" evidence="15">
    <location>
        <position position="370"/>
    </location>
    <ligand>
        <name>Ca(2+)</name>
        <dbReference type="ChEBI" id="CHEBI:29108"/>
        <label>2</label>
    </ligand>
</feature>
<accession>A2XH52</accession>
<feature type="region of interest" description="Disordered" evidence="19">
    <location>
        <begin position="352"/>
        <end position="383"/>
    </location>
</feature>
<feature type="binding site" evidence="15">
    <location>
        <position position="320"/>
    </location>
    <ligand>
        <name>Ca(2+)</name>
        <dbReference type="ChEBI" id="CHEBI:29108"/>
        <label>2</label>
    </ligand>
</feature>
<feature type="domain" description="HTH myb-type" evidence="22">
    <location>
        <begin position="49"/>
        <end position="105"/>
    </location>
</feature>
<dbReference type="GO" id="GO:0003677">
    <property type="term" value="F:DNA binding"/>
    <property type="evidence" value="ECO:0007669"/>
    <property type="project" value="UniProtKB-KW"/>
</dbReference>
<gene>
    <name evidence="23" type="ORF">OsI_11727</name>
</gene>
<feature type="binding site" evidence="15">
    <location>
        <position position="197"/>
    </location>
    <ligand>
        <name>Ca(2+)</name>
        <dbReference type="ChEBI" id="CHEBI:29108"/>
        <label>1</label>
    </ligand>
</feature>
<keyword evidence="8 15" id="KW-0408">Iron</keyword>
<feature type="disulfide bond" evidence="17">
    <location>
        <begin position="326"/>
        <end position="352"/>
    </location>
</feature>
<dbReference type="Pfam" id="PF13921">
    <property type="entry name" value="Myb_DNA-bind_6"/>
    <property type="match status" value="1"/>
</dbReference>
<dbReference type="InterPro" id="IPR002016">
    <property type="entry name" value="Haem_peroxidase"/>
</dbReference>
<keyword evidence="12 18" id="KW-0376">Hydrogen peroxide</keyword>
<feature type="binding site" evidence="15">
    <location>
        <position position="199"/>
    </location>
    <ligand>
        <name>Ca(2+)</name>
        <dbReference type="ChEBI" id="CHEBI:29108"/>
        <label>1</label>
    </ligand>
</feature>
<dbReference type="EMBL" id="CM000128">
    <property type="protein sequence ID" value="EAY90162.1"/>
    <property type="molecule type" value="Genomic_DNA"/>
</dbReference>
<comment type="similarity">
    <text evidence="18">Belongs to the peroxidase family. Classical plant (class III) peroxidase subfamily.</text>
</comment>
<dbReference type="SUPFAM" id="SSF48113">
    <property type="entry name" value="Heme-dependent peroxidases"/>
    <property type="match status" value="1"/>
</dbReference>
<evidence type="ECO:0000313" key="23">
    <source>
        <dbReference type="EMBL" id="EAY90162.1"/>
    </source>
</evidence>
<feature type="binding site" evidence="15">
    <location>
        <position position="367"/>
    </location>
    <ligand>
        <name>Ca(2+)</name>
        <dbReference type="ChEBI" id="CHEBI:29108"/>
        <label>2</label>
    </ligand>
</feature>
<dbReference type="InterPro" id="IPR001005">
    <property type="entry name" value="SANT/Myb"/>
</dbReference>
<dbReference type="GO" id="GO:0005576">
    <property type="term" value="C:extracellular region"/>
    <property type="evidence" value="ECO:0007669"/>
    <property type="project" value="UniProtKB-SubCell"/>
</dbReference>
<dbReference type="Gene3D" id="1.10.520.10">
    <property type="match status" value="1"/>
</dbReference>
<evidence type="ECO:0000256" key="9">
    <source>
        <dbReference type="ARBA" id="ARBA00023125"/>
    </source>
</evidence>
<feature type="binding site" evidence="15">
    <location>
        <position position="193"/>
    </location>
    <ligand>
        <name>Ca(2+)</name>
        <dbReference type="ChEBI" id="CHEBI:29108"/>
        <label>1</label>
    </ligand>
</feature>
<comment type="subcellular location">
    <subcellularLocation>
        <location evidence="18">Secreted</location>
    </subcellularLocation>
</comment>
<keyword evidence="3 18" id="KW-0575">Peroxidase</keyword>
<name>A2XH52_ORYSI</name>
<evidence type="ECO:0000256" key="2">
    <source>
        <dbReference type="ARBA" id="ARBA00006873"/>
    </source>
</evidence>
<dbReference type="InterPro" id="IPR000823">
    <property type="entry name" value="Peroxidase_pln"/>
</dbReference>
<dbReference type="GO" id="GO:0140825">
    <property type="term" value="F:lactoperoxidase activity"/>
    <property type="evidence" value="ECO:0007669"/>
    <property type="project" value="UniProtKB-EC"/>
</dbReference>
<evidence type="ECO:0000256" key="12">
    <source>
        <dbReference type="ARBA" id="ARBA00023324"/>
    </source>
</evidence>
<evidence type="ECO:0000256" key="18">
    <source>
        <dbReference type="RuleBase" id="RU362060"/>
    </source>
</evidence>
<feature type="domain" description="Myb-like" evidence="20">
    <location>
        <begin position="50"/>
        <end position="101"/>
    </location>
</feature>
<evidence type="ECO:0000259" key="20">
    <source>
        <dbReference type="PROSITE" id="PS50090"/>
    </source>
</evidence>
<dbReference type="AlphaFoldDB" id="A2XH52"/>
<dbReference type="InterPro" id="IPR019793">
    <property type="entry name" value="Peroxidases_heam-ligand_BS"/>
</dbReference>
<feature type="compositionally biased region" description="Low complexity" evidence="19">
    <location>
        <begin position="7"/>
        <end position="33"/>
    </location>
</feature>
<dbReference type="GO" id="GO:0006979">
    <property type="term" value="P:response to oxidative stress"/>
    <property type="evidence" value="ECO:0007669"/>
    <property type="project" value="UniProtKB-UniRule"/>
</dbReference>
<dbReference type="InterPro" id="IPR010255">
    <property type="entry name" value="Haem_peroxidase_sf"/>
</dbReference>
<evidence type="ECO:0000256" key="1">
    <source>
        <dbReference type="ARBA" id="ARBA00000189"/>
    </source>
</evidence>
<feature type="active site" description="Proton acceptor" evidence="13">
    <location>
        <position position="189"/>
    </location>
</feature>
<evidence type="ECO:0000256" key="11">
    <source>
        <dbReference type="ARBA" id="ARBA00023283"/>
    </source>
</evidence>
<evidence type="ECO:0000256" key="16">
    <source>
        <dbReference type="PIRSR" id="PIRSR600823-4"/>
    </source>
</evidence>
<feature type="binding site" evidence="15">
    <location>
        <position position="212"/>
    </location>
    <ligand>
        <name>Ca(2+)</name>
        <dbReference type="ChEBI" id="CHEBI:29108"/>
        <label>1</label>
    </ligand>
</feature>
<organism evidence="23 24">
    <name type="scientific">Oryza sativa subsp. indica</name>
    <name type="common">Rice</name>
    <dbReference type="NCBI Taxonomy" id="39946"/>
    <lineage>
        <taxon>Eukaryota</taxon>
        <taxon>Viridiplantae</taxon>
        <taxon>Streptophyta</taxon>
        <taxon>Embryophyta</taxon>
        <taxon>Tracheophyta</taxon>
        <taxon>Spermatophyta</taxon>
        <taxon>Magnoliopsida</taxon>
        <taxon>Liliopsida</taxon>
        <taxon>Poales</taxon>
        <taxon>Poaceae</taxon>
        <taxon>BOP clade</taxon>
        <taxon>Oryzoideae</taxon>
        <taxon>Oryzeae</taxon>
        <taxon>Oryzinae</taxon>
        <taxon>Oryza</taxon>
        <taxon>Oryza sativa</taxon>
    </lineage>
</organism>
<dbReference type="GO" id="GO:0020037">
    <property type="term" value="F:heme binding"/>
    <property type="evidence" value="ECO:0007669"/>
    <property type="project" value="UniProtKB-UniRule"/>
</dbReference>
<evidence type="ECO:0000256" key="17">
    <source>
        <dbReference type="PIRSR" id="PIRSR600823-5"/>
    </source>
</evidence>
<dbReference type="GO" id="GO:0042744">
    <property type="term" value="P:hydrogen peroxide catabolic process"/>
    <property type="evidence" value="ECO:0007669"/>
    <property type="project" value="UniProtKB-KW"/>
</dbReference>
<keyword evidence="11" id="KW-0873">Pyrrolidone carboxylic acid</keyword>
<evidence type="ECO:0000256" key="10">
    <source>
        <dbReference type="ARBA" id="ARBA00023157"/>
    </source>
</evidence>
<evidence type="ECO:0000313" key="24">
    <source>
        <dbReference type="Proteomes" id="UP000007015"/>
    </source>
</evidence>
<comment type="similarity">
    <text evidence="2">Belongs to the peroxidase family. Ascorbate peroxidase subfamily.</text>
</comment>
<dbReference type="PRINTS" id="PR00458">
    <property type="entry name" value="PEROXIDASE"/>
</dbReference>
<evidence type="ECO:0000256" key="15">
    <source>
        <dbReference type="PIRSR" id="PIRSR600823-3"/>
    </source>
</evidence>
<dbReference type="InterPro" id="IPR033905">
    <property type="entry name" value="Secretory_peroxidase"/>
</dbReference>
<feature type="disulfide bond" evidence="17">
    <location>
        <begin position="191"/>
        <end position="196"/>
    </location>
</feature>
<dbReference type="PROSITE" id="PS51294">
    <property type="entry name" value="HTH_MYB"/>
    <property type="match status" value="1"/>
</dbReference>
<evidence type="ECO:0000256" key="7">
    <source>
        <dbReference type="ARBA" id="ARBA00023002"/>
    </source>
</evidence>
<dbReference type="Gene3D" id="1.10.10.60">
    <property type="entry name" value="Homeodomain-like"/>
    <property type="match status" value="1"/>
</dbReference>
<dbReference type="PROSITE" id="PS50873">
    <property type="entry name" value="PEROXIDASE_4"/>
    <property type="match status" value="1"/>
</dbReference>
<keyword evidence="6 15" id="KW-0106">Calcium</keyword>
<evidence type="ECO:0000259" key="21">
    <source>
        <dbReference type="PROSITE" id="PS50873"/>
    </source>
</evidence>
<feature type="site" description="Transition state stabilizer" evidence="16">
    <location>
        <position position="185"/>
    </location>
</feature>
<feature type="binding site" evidence="15">
    <location>
        <position position="195"/>
    </location>
    <ligand>
        <name>Ca(2+)</name>
        <dbReference type="ChEBI" id="CHEBI:29108"/>
        <label>1</label>
    </ligand>
</feature>
<keyword evidence="24" id="KW-1185">Reference proteome</keyword>
<feature type="binding site" description="axial binding residue" evidence="15">
    <location>
        <position position="319"/>
    </location>
    <ligand>
        <name>heme b</name>
        <dbReference type="ChEBI" id="CHEBI:60344"/>
    </ligand>
    <ligandPart>
        <name>Fe</name>
        <dbReference type="ChEBI" id="CHEBI:18248"/>
    </ligandPart>
</feature>
<dbReference type="PROSITE" id="PS50090">
    <property type="entry name" value="MYB_LIKE"/>
    <property type="match status" value="1"/>
</dbReference>
<dbReference type="HOGENOM" id="CLU_669741_0_0_1"/>
<keyword evidence="5 15" id="KW-0479">Metal-binding</keyword>
<protein>
    <recommendedName>
        <fullName evidence="18">Peroxidase</fullName>
        <ecNumber evidence="18">1.11.1.7</ecNumber>
    </recommendedName>
</protein>
<dbReference type="PROSITE" id="PS00436">
    <property type="entry name" value="PEROXIDASE_2"/>
    <property type="match status" value="1"/>
</dbReference>
<dbReference type="EC" id="1.11.1.7" evidence="18"/>
<keyword evidence="18" id="KW-0964">Secreted</keyword>
<feature type="region of interest" description="Disordered" evidence="19">
    <location>
        <begin position="1"/>
        <end position="33"/>
    </location>
</feature>
<dbReference type="STRING" id="39946.A2XH52"/>
<feature type="binding site" evidence="15">
    <location>
        <position position="190"/>
    </location>
    <ligand>
        <name>Ca(2+)</name>
        <dbReference type="ChEBI" id="CHEBI:29108"/>
        <label>1</label>
    </ligand>
</feature>
<feature type="domain" description="Plant heme peroxidase family profile" evidence="21">
    <location>
        <begin position="167"/>
        <end position="371"/>
    </location>
</feature>
<dbReference type="PRINTS" id="PR00461">
    <property type="entry name" value="PLPEROXIDASE"/>
</dbReference>
<dbReference type="GO" id="GO:0046872">
    <property type="term" value="F:metal ion binding"/>
    <property type="evidence" value="ECO:0007669"/>
    <property type="project" value="UniProtKB-UniRule"/>
</dbReference>
<dbReference type="CDD" id="cd00167">
    <property type="entry name" value="SANT"/>
    <property type="match status" value="1"/>
</dbReference>
<keyword evidence="9" id="KW-0238">DNA-binding</keyword>
<comment type="cofactor">
    <cofactor evidence="15 18">
        <name>heme b</name>
        <dbReference type="ChEBI" id="CHEBI:60344"/>
    </cofactor>
    <text evidence="15 18">Binds 1 heme b (iron(II)-protoporphyrin IX) group per subunit.</text>
</comment>
<dbReference type="Pfam" id="PF00141">
    <property type="entry name" value="peroxidase"/>
    <property type="match status" value="1"/>
</dbReference>
<evidence type="ECO:0000256" key="14">
    <source>
        <dbReference type="PIRSR" id="PIRSR600823-2"/>
    </source>
</evidence>
<evidence type="ECO:0000256" key="3">
    <source>
        <dbReference type="ARBA" id="ARBA00022559"/>
    </source>
</evidence>
<dbReference type="PROSITE" id="PS00435">
    <property type="entry name" value="PEROXIDASE_1"/>
    <property type="match status" value="1"/>
</dbReference>
<dbReference type="CDD" id="cd00693">
    <property type="entry name" value="secretory_peroxidase"/>
    <property type="match status" value="1"/>
</dbReference>
<dbReference type="Gene3D" id="1.10.420.10">
    <property type="entry name" value="Peroxidase, domain 2"/>
    <property type="match status" value="1"/>
</dbReference>
<feature type="binding site" evidence="14">
    <location>
        <position position="289"/>
    </location>
    <ligand>
        <name>substrate</name>
    </ligand>
</feature>
<feature type="compositionally biased region" description="Polar residues" evidence="19">
    <location>
        <begin position="355"/>
        <end position="377"/>
    </location>
</feature>
<evidence type="ECO:0000256" key="4">
    <source>
        <dbReference type="ARBA" id="ARBA00022617"/>
    </source>
</evidence>
<dbReference type="InterPro" id="IPR019794">
    <property type="entry name" value="Peroxidases_AS"/>
</dbReference>
<evidence type="ECO:0000256" key="6">
    <source>
        <dbReference type="ARBA" id="ARBA00022837"/>
    </source>
</evidence>
<dbReference type="InterPro" id="IPR017930">
    <property type="entry name" value="Myb_dom"/>
</dbReference>
<comment type="function">
    <text evidence="18">Removal of H(2)O(2), oxidation of toxic reductants, biosynthesis and degradation of lignin, suberization, auxin catabolism, response to environmental stresses such as wounding, pathogen attack and oxidative stress.</text>
</comment>
<proteinExistence type="inferred from homology"/>
<evidence type="ECO:0000256" key="13">
    <source>
        <dbReference type="PIRSR" id="PIRSR600823-1"/>
    </source>
</evidence>
<evidence type="ECO:0000256" key="19">
    <source>
        <dbReference type="SAM" id="MobiDB-lite"/>
    </source>
</evidence>
<comment type="catalytic activity">
    <reaction evidence="1 18">
        <text>2 a phenolic donor + H2O2 = 2 a phenolic radical donor + 2 H2O</text>
        <dbReference type="Rhea" id="RHEA:56136"/>
        <dbReference type="ChEBI" id="CHEBI:15377"/>
        <dbReference type="ChEBI" id="CHEBI:16240"/>
        <dbReference type="ChEBI" id="CHEBI:139520"/>
        <dbReference type="ChEBI" id="CHEBI:139521"/>
        <dbReference type="EC" id="1.11.1.7"/>
    </reaction>
</comment>
<dbReference type="Proteomes" id="UP000007015">
    <property type="component" value="Chromosome 3"/>
</dbReference>
<dbReference type="SMART" id="SM00717">
    <property type="entry name" value="SANT"/>
    <property type="match status" value="1"/>
</dbReference>
<dbReference type="InterPro" id="IPR009057">
    <property type="entry name" value="Homeodomain-like_sf"/>
</dbReference>
<evidence type="ECO:0000256" key="8">
    <source>
        <dbReference type="ARBA" id="ARBA00023004"/>
    </source>
</evidence>
<keyword evidence="4 18" id="KW-0349">Heme</keyword>
<sequence length="411" mass="44817">MELQGLEQEAAVQPPASAAFPSSAEEAAAAASPTSGGKRIVLRIRLPPAWTPEEDACLARLAAENGFRHWRRVAESMAAARSGRRPRRSPGQCRDRWRDHLARDVYHRPFTADDDAELARLLLKRDGDGERSWKDISRAAYCRTSRGMRRRWGELRDSDAFLRKLWDEVKKFVYKDAGVGAGLIRLVFHDCFVEGCDGSVLLDPTPANPKPEKLSPPNFPSLRGFEVIDAAKDAVEKVCPGVVSCADIVAFAARDAAYFLSRFRVKINVPGGRLDGRRSLDSDARNNLPPPNFNVNQLIGAFAAKGLDAEDMVVLSGAHTVGRSHCSSFVSDRVAAPSDINGGFANFLKQRCPANPTSSNDPTVNQDAVTPTRSTPVLQERGGAQKSLCFSPASETKWLQGRLDPGIALNG</sequence>
<evidence type="ECO:0000256" key="5">
    <source>
        <dbReference type="ARBA" id="ARBA00022723"/>
    </source>
</evidence>
<dbReference type="SUPFAM" id="SSF46689">
    <property type="entry name" value="Homeodomain-like"/>
    <property type="match status" value="1"/>
</dbReference>
<dbReference type="Gramene" id="BGIOSGA012704-TA">
    <property type="protein sequence ID" value="BGIOSGA012704-PA"/>
    <property type="gene ID" value="BGIOSGA012704"/>
</dbReference>
<reference evidence="23 24" key="1">
    <citation type="journal article" date="2005" name="PLoS Biol.">
        <title>The genomes of Oryza sativa: a history of duplications.</title>
        <authorList>
            <person name="Yu J."/>
            <person name="Wang J."/>
            <person name="Lin W."/>
            <person name="Li S."/>
            <person name="Li H."/>
            <person name="Zhou J."/>
            <person name="Ni P."/>
            <person name="Dong W."/>
            <person name="Hu S."/>
            <person name="Zeng C."/>
            <person name="Zhang J."/>
            <person name="Zhang Y."/>
            <person name="Li R."/>
            <person name="Xu Z."/>
            <person name="Li S."/>
            <person name="Li X."/>
            <person name="Zheng H."/>
            <person name="Cong L."/>
            <person name="Lin L."/>
            <person name="Yin J."/>
            <person name="Geng J."/>
            <person name="Li G."/>
            <person name="Shi J."/>
            <person name="Liu J."/>
            <person name="Lv H."/>
            <person name="Li J."/>
            <person name="Wang J."/>
            <person name="Deng Y."/>
            <person name="Ran L."/>
            <person name="Shi X."/>
            <person name="Wang X."/>
            <person name="Wu Q."/>
            <person name="Li C."/>
            <person name="Ren X."/>
            <person name="Wang J."/>
            <person name="Wang X."/>
            <person name="Li D."/>
            <person name="Liu D."/>
            <person name="Zhang X."/>
            <person name="Ji Z."/>
            <person name="Zhao W."/>
            <person name="Sun Y."/>
            <person name="Zhang Z."/>
            <person name="Bao J."/>
            <person name="Han Y."/>
            <person name="Dong L."/>
            <person name="Ji J."/>
            <person name="Chen P."/>
            <person name="Wu S."/>
            <person name="Liu J."/>
            <person name="Xiao Y."/>
            <person name="Bu D."/>
            <person name="Tan J."/>
            <person name="Yang L."/>
            <person name="Ye C."/>
            <person name="Zhang J."/>
            <person name="Xu J."/>
            <person name="Zhou Y."/>
            <person name="Yu Y."/>
            <person name="Zhang B."/>
            <person name="Zhuang S."/>
            <person name="Wei H."/>
            <person name="Liu B."/>
            <person name="Lei M."/>
            <person name="Yu H."/>
            <person name="Li Y."/>
            <person name="Xu H."/>
            <person name="Wei S."/>
            <person name="He X."/>
            <person name="Fang L."/>
            <person name="Zhang Z."/>
            <person name="Zhang Y."/>
            <person name="Huang X."/>
            <person name="Su Z."/>
            <person name="Tong W."/>
            <person name="Li J."/>
            <person name="Tong Z."/>
            <person name="Li S."/>
            <person name="Ye J."/>
            <person name="Wang L."/>
            <person name="Fang L."/>
            <person name="Lei T."/>
            <person name="Chen C."/>
            <person name="Chen H."/>
            <person name="Xu Z."/>
            <person name="Li H."/>
            <person name="Huang H."/>
            <person name="Zhang F."/>
            <person name="Xu H."/>
            <person name="Li N."/>
            <person name="Zhao C."/>
            <person name="Li S."/>
            <person name="Dong L."/>
            <person name="Huang Y."/>
            <person name="Li L."/>
            <person name="Xi Y."/>
            <person name="Qi Q."/>
            <person name="Li W."/>
            <person name="Zhang B."/>
            <person name="Hu W."/>
            <person name="Zhang Y."/>
            <person name="Tian X."/>
            <person name="Jiao Y."/>
            <person name="Liang X."/>
            <person name="Jin J."/>
            <person name="Gao L."/>
            <person name="Zheng W."/>
            <person name="Hao B."/>
            <person name="Liu S."/>
            <person name="Wang W."/>
            <person name="Yuan L."/>
            <person name="Cao M."/>
            <person name="McDermott J."/>
            <person name="Samudrala R."/>
            <person name="Wang J."/>
            <person name="Wong G.K."/>
            <person name="Yang H."/>
        </authorList>
    </citation>
    <scope>NUCLEOTIDE SEQUENCE [LARGE SCALE GENOMIC DNA]</scope>
    <source>
        <strain evidence="24">cv. 93-11</strain>
    </source>
</reference>
<comment type="cofactor">
    <cofactor evidence="15 18">
        <name>Ca(2+)</name>
        <dbReference type="ChEBI" id="CHEBI:29108"/>
    </cofactor>
    <text evidence="15 18">Binds 2 calcium ions per subunit.</text>
</comment>
<keyword evidence="7 18" id="KW-0560">Oxidoreductase</keyword>
<keyword evidence="10 17" id="KW-1015">Disulfide bond</keyword>
<evidence type="ECO:0000259" key="22">
    <source>
        <dbReference type="PROSITE" id="PS51294"/>
    </source>
</evidence>